<feature type="transmembrane region" description="Helical" evidence="1">
    <location>
        <begin position="148"/>
        <end position="175"/>
    </location>
</feature>
<gene>
    <name evidence="3" type="ORF">DAI18_08660</name>
</gene>
<dbReference type="EMBL" id="CP028519">
    <property type="protein sequence ID" value="AVY94108.1"/>
    <property type="molecule type" value="Genomic_DNA"/>
</dbReference>
<keyword evidence="1" id="KW-0472">Membrane</keyword>
<proteinExistence type="predicted"/>
<protein>
    <submittedName>
        <fullName evidence="3">Peptidase</fullName>
    </submittedName>
</protein>
<evidence type="ECO:0000313" key="3">
    <source>
        <dbReference type="EMBL" id="AVY94108.1"/>
    </source>
</evidence>
<name>A0A2S0P9Q9_9NEIS</name>
<dbReference type="InterPro" id="IPR025711">
    <property type="entry name" value="PepSY"/>
</dbReference>
<feature type="transmembrane region" description="Helical" evidence="1">
    <location>
        <begin position="346"/>
        <end position="366"/>
    </location>
</feature>
<feature type="domain" description="PepSY" evidence="2">
    <location>
        <begin position="66"/>
        <end position="121"/>
    </location>
</feature>
<dbReference type="STRING" id="1122240.GCA_000620105_03475"/>
<keyword evidence="4" id="KW-1185">Reference proteome</keyword>
<dbReference type="Pfam" id="PF03413">
    <property type="entry name" value="PepSY"/>
    <property type="match status" value="1"/>
</dbReference>
<dbReference type="RefSeq" id="WP_107889183.1">
    <property type="nucleotide sequence ID" value="NZ_CALFSO010000047.1"/>
</dbReference>
<dbReference type="Proteomes" id="UP000244173">
    <property type="component" value="Chromosome"/>
</dbReference>
<feature type="transmembrane region" description="Helical" evidence="1">
    <location>
        <begin position="12"/>
        <end position="38"/>
    </location>
</feature>
<dbReference type="PANTHER" id="PTHR34219">
    <property type="entry name" value="IRON-REGULATED INNER MEMBRANE PROTEIN-RELATED"/>
    <property type="match status" value="1"/>
</dbReference>
<dbReference type="KEGG" id="maer:DAI18_08660"/>
<dbReference type="AlphaFoldDB" id="A0A2S0P9Q9"/>
<keyword evidence="1" id="KW-1133">Transmembrane helix</keyword>
<organism evidence="3 4">
    <name type="scientific">Microvirgula aerodenitrificans</name>
    <dbReference type="NCBI Taxonomy" id="57480"/>
    <lineage>
        <taxon>Bacteria</taxon>
        <taxon>Pseudomonadati</taxon>
        <taxon>Pseudomonadota</taxon>
        <taxon>Betaproteobacteria</taxon>
        <taxon>Neisseriales</taxon>
        <taxon>Aquaspirillaceae</taxon>
        <taxon>Microvirgula</taxon>
    </lineage>
</organism>
<dbReference type="InterPro" id="IPR005625">
    <property type="entry name" value="PepSY-ass_TM"/>
</dbReference>
<reference evidence="3 4" key="1">
    <citation type="submission" date="2018-04" db="EMBL/GenBank/DDBJ databases">
        <title>Denitrifier Microvirgula.</title>
        <authorList>
            <person name="Anderson E."/>
            <person name="Jang J."/>
            <person name="Ishii S."/>
        </authorList>
    </citation>
    <scope>NUCLEOTIDE SEQUENCE [LARGE SCALE GENOMIC DNA]</scope>
    <source>
        <strain evidence="3 4">BE2.4</strain>
    </source>
</reference>
<evidence type="ECO:0000256" key="1">
    <source>
        <dbReference type="SAM" id="Phobius"/>
    </source>
</evidence>
<evidence type="ECO:0000259" key="2">
    <source>
        <dbReference type="Pfam" id="PF03413"/>
    </source>
</evidence>
<dbReference type="OrthoDB" id="9776609at2"/>
<dbReference type="PANTHER" id="PTHR34219:SF8">
    <property type="entry name" value="PEPSY DOMAIN-CONTAINING PROTEIN"/>
    <property type="match status" value="1"/>
</dbReference>
<sequence length="397" mass="44069">MVQVQKKSNARLWFLFHSWLALPIWAFLFFVCLTGTIATVSQEIIWVANPDTRARQPDGDPPLLGYDAVLAAVNRNRPDAVVQSIARPVKSQFALTVRVTNPDATSETLYVNPYTGDIQGSTSGFDFRQFIRAIHGWLLMPFNGSYNLGWYAVSALAIPLLGSLITGLVVYKRFWRGFLKPRLRFDKGSRVFWGDFHRLAGIWSIPFIAIIAVTGLWFLIQAALADNHVSFSTAGIPVVVAREDVPPSPDGRAPQRLSLDQAAQIASKTFPDLTPTFVSLPANAYDPISVGGRGNYPLLFEELSINPYNGRVEWSRRVSDRSGLELVTESMRPLHTGDFAGLWLKLVYFFFGLLLTMMVFSGLLIWTKRTAQTTAAVIRRPRPAAASPVAVAERSAP</sequence>
<feature type="transmembrane region" description="Helical" evidence="1">
    <location>
        <begin position="196"/>
        <end position="220"/>
    </location>
</feature>
<keyword evidence="1" id="KW-0812">Transmembrane</keyword>
<evidence type="ECO:0000313" key="4">
    <source>
        <dbReference type="Proteomes" id="UP000244173"/>
    </source>
</evidence>
<accession>A0A2S0P9Q9</accession>
<dbReference type="Pfam" id="PF03929">
    <property type="entry name" value="PepSY_TM"/>
    <property type="match status" value="1"/>
</dbReference>